<name>A0A0E9U785_ANGAN</name>
<dbReference type="AlphaFoldDB" id="A0A0E9U785"/>
<dbReference type="EMBL" id="GBXM01047552">
    <property type="protein sequence ID" value="JAH61025.1"/>
    <property type="molecule type" value="Transcribed_RNA"/>
</dbReference>
<organism evidence="1">
    <name type="scientific">Anguilla anguilla</name>
    <name type="common">European freshwater eel</name>
    <name type="synonym">Muraena anguilla</name>
    <dbReference type="NCBI Taxonomy" id="7936"/>
    <lineage>
        <taxon>Eukaryota</taxon>
        <taxon>Metazoa</taxon>
        <taxon>Chordata</taxon>
        <taxon>Craniata</taxon>
        <taxon>Vertebrata</taxon>
        <taxon>Euteleostomi</taxon>
        <taxon>Actinopterygii</taxon>
        <taxon>Neopterygii</taxon>
        <taxon>Teleostei</taxon>
        <taxon>Anguilliformes</taxon>
        <taxon>Anguillidae</taxon>
        <taxon>Anguilla</taxon>
    </lineage>
</organism>
<accession>A0A0E9U785</accession>
<proteinExistence type="predicted"/>
<evidence type="ECO:0000313" key="1">
    <source>
        <dbReference type="EMBL" id="JAH61025.1"/>
    </source>
</evidence>
<protein>
    <submittedName>
        <fullName evidence="1">Uncharacterized protein</fullName>
    </submittedName>
</protein>
<reference evidence="1" key="1">
    <citation type="submission" date="2014-11" db="EMBL/GenBank/DDBJ databases">
        <authorList>
            <person name="Amaro Gonzalez C."/>
        </authorList>
    </citation>
    <scope>NUCLEOTIDE SEQUENCE</scope>
</reference>
<dbReference type="EMBL" id="GBXM01028380">
    <property type="protein sequence ID" value="JAH80197.1"/>
    <property type="molecule type" value="Transcribed_RNA"/>
</dbReference>
<sequence>MIRRILESWKNGTFQGFDRSVKTCSPRVK</sequence>
<reference evidence="1" key="2">
    <citation type="journal article" date="2015" name="Fish Shellfish Immunol.">
        <title>Early steps in the European eel (Anguilla anguilla)-Vibrio vulnificus interaction in the gills: Role of the RtxA13 toxin.</title>
        <authorList>
            <person name="Callol A."/>
            <person name="Pajuelo D."/>
            <person name="Ebbesson L."/>
            <person name="Teles M."/>
            <person name="MacKenzie S."/>
            <person name="Amaro C."/>
        </authorList>
    </citation>
    <scope>NUCLEOTIDE SEQUENCE</scope>
</reference>